<evidence type="ECO:0000313" key="3">
    <source>
        <dbReference type="Proteomes" id="UP001472677"/>
    </source>
</evidence>
<evidence type="ECO:0000256" key="1">
    <source>
        <dbReference type="SAM" id="MobiDB-lite"/>
    </source>
</evidence>
<comment type="caution">
    <text evidence="2">The sequence shown here is derived from an EMBL/GenBank/DDBJ whole genome shotgun (WGS) entry which is preliminary data.</text>
</comment>
<evidence type="ECO:0000313" key="2">
    <source>
        <dbReference type="EMBL" id="KAK8515488.1"/>
    </source>
</evidence>
<gene>
    <name evidence="2" type="ORF">V6N12_075530</name>
</gene>
<sequence>MVKAFGCGGVNGHDPLATGHDGYFSEELTTVKVRNQLVDSHTGNVTAKESGTSLSHAPSSNVSVGPSNIGPLVHFDTIAVSSSEDDPVRSVDSIKRPRVHSLASLVSDQLDSSDASLCSLTDPKSRVSRTQ</sequence>
<reference evidence="2 3" key="1">
    <citation type="journal article" date="2024" name="G3 (Bethesda)">
        <title>Genome assembly of Hibiscus sabdariffa L. provides insights into metabolisms of medicinal natural products.</title>
        <authorList>
            <person name="Kim T."/>
        </authorList>
    </citation>
    <scope>NUCLEOTIDE SEQUENCE [LARGE SCALE GENOMIC DNA]</scope>
    <source>
        <strain evidence="2">TK-2024</strain>
        <tissue evidence="2">Old leaves</tissue>
    </source>
</reference>
<protein>
    <submittedName>
        <fullName evidence="2">Uncharacterized protein</fullName>
    </submittedName>
</protein>
<organism evidence="2 3">
    <name type="scientific">Hibiscus sabdariffa</name>
    <name type="common">roselle</name>
    <dbReference type="NCBI Taxonomy" id="183260"/>
    <lineage>
        <taxon>Eukaryota</taxon>
        <taxon>Viridiplantae</taxon>
        <taxon>Streptophyta</taxon>
        <taxon>Embryophyta</taxon>
        <taxon>Tracheophyta</taxon>
        <taxon>Spermatophyta</taxon>
        <taxon>Magnoliopsida</taxon>
        <taxon>eudicotyledons</taxon>
        <taxon>Gunneridae</taxon>
        <taxon>Pentapetalae</taxon>
        <taxon>rosids</taxon>
        <taxon>malvids</taxon>
        <taxon>Malvales</taxon>
        <taxon>Malvaceae</taxon>
        <taxon>Malvoideae</taxon>
        <taxon>Hibiscus</taxon>
    </lineage>
</organism>
<accession>A0ABR2C8I6</accession>
<dbReference type="Proteomes" id="UP001472677">
    <property type="component" value="Unassembled WGS sequence"/>
</dbReference>
<keyword evidence="3" id="KW-1185">Reference proteome</keyword>
<name>A0ABR2C8I6_9ROSI</name>
<feature type="region of interest" description="Disordered" evidence="1">
    <location>
        <begin position="40"/>
        <end position="66"/>
    </location>
</feature>
<dbReference type="EMBL" id="JBBPBM010000063">
    <property type="protein sequence ID" value="KAK8515488.1"/>
    <property type="molecule type" value="Genomic_DNA"/>
</dbReference>
<proteinExistence type="predicted"/>